<evidence type="ECO:0000313" key="1">
    <source>
        <dbReference type="EMBL" id="QIS45908.1"/>
    </source>
</evidence>
<gene>
    <name evidence="1" type="ORF">GW570_12875</name>
</gene>
<name>A0AAE6XSI9_9MICO</name>
<organism evidence="1 2">
    <name type="scientific">Clavibacter capsici</name>
    <dbReference type="NCBI Taxonomy" id="1874630"/>
    <lineage>
        <taxon>Bacteria</taxon>
        <taxon>Bacillati</taxon>
        <taxon>Actinomycetota</taxon>
        <taxon>Actinomycetes</taxon>
        <taxon>Micrococcales</taxon>
        <taxon>Microbacteriaceae</taxon>
        <taxon>Clavibacter</taxon>
    </lineage>
</organism>
<dbReference type="EMBL" id="CP048049">
    <property type="protein sequence ID" value="QIS45908.1"/>
    <property type="molecule type" value="Genomic_DNA"/>
</dbReference>
<dbReference type="RefSeq" id="WP_162232638.1">
    <property type="nucleotide sequence ID" value="NZ_CP012573.1"/>
</dbReference>
<accession>A0AAE6XSI9</accession>
<evidence type="ECO:0000313" key="2">
    <source>
        <dbReference type="Proteomes" id="UP000503164"/>
    </source>
</evidence>
<dbReference type="AlphaFoldDB" id="A0AAE6XSI9"/>
<reference evidence="1 2" key="1">
    <citation type="journal article" date="2020" name="Mol. Plant Pathol.">
        <title>Plasmid composition and the chpG gene determine the virulence level of Clavibacter capsici natural isolates in pepper.</title>
        <authorList>
            <person name="Hwang I.S."/>
            <person name="Lee H.M."/>
            <person name="Oh E.J."/>
            <person name="Lee S."/>
            <person name="Heu S."/>
            <person name="Oh C.S."/>
        </authorList>
    </citation>
    <scope>NUCLEOTIDE SEQUENCE [LARGE SCALE GENOMIC DNA]</scope>
    <source>
        <strain evidence="1 2">1101</strain>
    </source>
</reference>
<dbReference type="Proteomes" id="UP000503164">
    <property type="component" value="Chromosome"/>
</dbReference>
<sequence length="308" mass="34440">MSKREDRETMGEETSDNGMRITAQILTYGDVPPSGGPARSDWLEANGLHALREAKETYDNAVMVLGREPTSLPKREAVAENYDENAVRAIQLFKVEEWKRYNARLSLGDQDLAELHEAVMASEKAALAAFNYLEDHPRAEEAHAALHDASFLKRGLFGCQIEFEQDRFWTSCRCRLGHIRRGLSVGMISEFVCTFCGKAIEDCEHVPGIAYEKTASRNEELGCTICGAVECHHEEGASYSVVATQEVKNAVLHEVSLVSRPRYPQARIVRMTLDVDQLVTPEMSREMLIKADINCDDDLGPCRGMRTA</sequence>
<protein>
    <submittedName>
        <fullName evidence="1">Uncharacterized protein</fullName>
    </submittedName>
</protein>
<keyword evidence="2" id="KW-1185">Reference proteome</keyword>
<proteinExistence type="predicted"/>